<feature type="transmembrane region" description="Helical" evidence="1">
    <location>
        <begin position="203"/>
        <end position="222"/>
    </location>
</feature>
<evidence type="ECO:0000256" key="1">
    <source>
        <dbReference type="SAM" id="Phobius"/>
    </source>
</evidence>
<keyword evidence="3" id="KW-1185">Reference proteome</keyword>
<dbReference type="OrthoDB" id="2947347at2759"/>
<sequence length="260" mass="28516">MLAIGNGSNPPLEDDFSVQELHCYNLPYGALGFISHVLTYYTLVTLWYGRKPLWPFHKINNTKLDLVLGAVGILLCIVMSIITIVNCKDTWQLLVIAVWKLSMSLLNGFTGLHVAILIVGNPDQGVEVPMKTKQAAWWIVLYIPGMIAGMSGLMSLVGKTADKIPQVLGLTIAFYAIVGASLIVGVTSMIIIAWWGGGSPGKVAMTGCVVTLALFIVLSAFYSDWCLGLMLDNLWGTPSSDKSVLYWTYFVSKRLTMFSW</sequence>
<evidence type="ECO:0000313" key="3">
    <source>
        <dbReference type="Proteomes" id="UP000053424"/>
    </source>
</evidence>
<name>A0A0C3CDE4_HEBCY</name>
<keyword evidence="1" id="KW-0472">Membrane</keyword>
<dbReference type="Proteomes" id="UP000053424">
    <property type="component" value="Unassembled WGS sequence"/>
</dbReference>
<feature type="transmembrane region" description="Helical" evidence="1">
    <location>
        <begin position="168"/>
        <end position="197"/>
    </location>
</feature>
<gene>
    <name evidence="2" type="ORF">M413DRAFT_445572</name>
</gene>
<dbReference type="HOGENOM" id="CLU_918514_0_0_1"/>
<feature type="transmembrane region" description="Helical" evidence="1">
    <location>
        <begin position="135"/>
        <end position="156"/>
    </location>
</feature>
<keyword evidence="1" id="KW-0812">Transmembrane</keyword>
<reference evidence="2 3" key="1">
    <citation type="submission" date="2014-04" db="EMBL/GenBank/DDBJ databases">
        <authorList>
            <consortium name="DOE Joint Genome Institute"/>
            <person name="Kuo A."/>
            <person name="Gay G."/>
            <person name="Dore J."/>
            <person name="Kohler A."/>
            <person name="Nagy L.G."/>
            <person name="Floudas D."/>
            <person name="Copeland A."/>
            <person name="Barry K.W."/>
            <person name="Cichocki N."/>
            <person name="Veneault-Fourrey C."/>
            <person name="LaButti K."/>
            <person name="Lindquist E.A."/>
            <person name="Lipzen A."/>
            <person name="Lundell T."/>
            <person name="Morin E."/>
            <person name="Murat C."/>
            <person name="Sun H."/>
            <person name="Tunlid A."/>
            <person name="Henrissat B."/>
            <person name="Grigoriev I.V."/>
            <person name="Hibbett D.S."/>
            <person name="Martin F."/>
            <person name="Nordberg H.P."/>
            <person name="Cantor M.N."/>
            <person name="Hua S.X."/>
        </authorList>
    </citation>
    <scope>NUCLEOTIDE SEQUENCE [LARGE SCALE GENOMIC DNA]</scope>
    <source>
        <strain evidence="3">h7</strain>
    </source>
</reference>
<proteinExistence type="predicted"/>
<feature type="transmembrane region" description="Helical" evidence="1">
    <location>
        <begin position="66"/>
        <end position="85"/>
    </location>
</feature>
<keyword evidence="1" id="KW-1133">Transmembrane helix</keyword>
<feature type="transmembrane region" description="Helical" evidence="1">
    <location>
        <begin position="26"/>
        <end position="46"/>
    </location>
</feature>
<dbReference type="AlphaFoldDB" id="A0A0C3CDE4"/>
<protein>
    <submittedName>
        <fullName evidence="2">Uncharacterized protein</fullName>
    </submittedName>
</protein>
<feature type="transmembrane region" description="Helical" evidence="1">
    <location>
        <begin position="97"/>
        <end position="120"/>
    </location>
</feature>
<dbReference type="EMBL" id="KN831780">
    <property type="protein sequence ID" value="KIM41596.1"/>
    <property type="molecule type" value="Genomic_DNA"/>
</dbReference>
<reference evidence="3" key="2">
    <citation type="submission" date="2015-01" db="EMBL/GenBank/DDBJ databases">
        <title>Evolutionary Origins and Diversification of the Mycorrhizal Mutualists.</title>
        <authorList>
            <consortium name="DOE Joint Genome Institute"/>
            <consortium name="Mycorrhizal Genomics Consortium"/>
            <person name="Kohler A."/>
            <person name="Kuo A."/>
            <person name="Nagy L.G."/>
            <person name="Floudas D."/>
            <person name="Copeland A."/>
            <person name="Barry K.W."/>
            <person name="Cichocki N."/>
            <person name="Veneault-Fourrey C."/>
            <person name="LaButti K."/>
            <person name="Lindquist E.A."/>
            <person name="Lipzen A."/>
            <person name="Lundell T."/>
            <person name="Morin E."/>
            <person name="Murat C."/>
            <person name="Riley R."/>
            <person name="Ohm R."/>
            <person name="Sun H."/>
            <person name="Tunlid A."/>
            <person name="Henrissat B."/>
            <person name="Grigoriev I.V."/>
            <person name="Hibbett D.S."/>
            <person name="Martin F."/>
        </authorList>
    </citation>
    <scope>NUCLEOTIDE SEQUENCE [LARGE SCALE GENOMIC DNA]</scope>
    <source>
        <strain evidence="3">h7</strain>
    </source>
</reference>
<organism evidence="2 3">
    <name type="scientific">Hebeloma cylindrosporum</name>
    <dbReference type="NCBI Taxonomy" id="76867"/>
    <lineage>
        <taxon>Eukaryota</taxon>
        <taxon>Fungi</taxon>
        <taxon>Dikarya</taxon>
        <taxon>Basidiomycota</taxon>
        <taxon>Agaricomycotina</taxon>
        <taxon>Agaricomycetes</taxon>
        <taxon>Agaricomycetidae</taxon>
        <taxon>Agaricales</taxon>
        <taxon>Agaricineae</taxon>
        <taxon>Hymenogastraceae</taxon>
        <taxon>Hebeloma</taxon>
    </lineage>
</organism>
<evidence type="ECO:0000313" key="2">
    <source>
        <dbReference type="EMBL" id="KIM41596.1"/>
    </source>
</evidence>
<accession>A0A0C3CDE4</accession>